<proteinExistence type="predicted"/>
<evidence type="ECO:0000256" key="2">
    <source>
        <dbReference type="ARBA" id="ARBA00022737"/>
    </source>
</evidence>
<keyword evidence="1 3" id="KW-0853">WD repeat</keyword>
<reference evidence="4" key="1">
    <citation type="submission" date="2021-01" db="EMBL/GenBank/DDBJ databases">
        <authorList>
            <person name="Kaushik A."/>
        </authorList>
    </citation>
    <scope>NUCLEOTIDE SEQUENCE</scope>
    <source>
        <strain evidence="4">AG3-1AP</strain>
    </source>
</reference>
<accession>A0A8H2XTZ7</accession>
<dbReference type="PRINTS" id="PR00320">
    <property type="entry name" value="GPROTEINBRPT"/>
</dbReference>
<dbReference type="PROSITE" id="PS00678">
    <property type="entry name" value="WD_REPEATS_1"/>
    <property type="match status" value="3"/>
</dbReference>
<name>A0A8H2XTZ7_9AGAM</name>
<feature type="repeat" description="WD" evidence="3">
    <location>
        <begin position="151"/>
        <end position="192"/>
    </location>
</feature>
<dbReference type="AlphaFoldDB" id="A0A8H2XTZ7"/>
<evidence type="ECO:0000313" key="5">
    <source>
        <dbReference type="Proteomes" id="UP000663831"/>
    </source>
</evidence>
<feature type="repeat" description="WD" evidence="3">
    <location>
        <begin position="14"/>
        <end position="55"/>
    </location>
</feature>
<feature type="repeat" description="WD" evidence="3">
    <location>
        <begin position="57"/>
        <end position="98"/>
    </location>
</feature>
<feature type="repeat" description="WD" evidence="3">
    <location>
        <begin position="193"/>
        <end position="234"/>
    </location>
</feature>
<dbReference type="CDD" id="cd00200">
    <property type="entry name" value="WD40"/>
    <property type="match status" value="1"/>
</dbReference>
<dbReference type="PANTHER" id="PTHR22847:SF637">
    <property type="entry name" value="WD REPEAT DOMAIN 5B"/>
    <property type="match status" value="1"/>
</dbReference>
<dbReference type="InterPro" id="IPR015943">
    <property type="entry name" value="WD40/YVTN_repeat-like_dom_sf"/>
</dbReference>
<dbReference type="InterPro" id="IPR019775">
    <property type="entry name" value="WD40_repeat_CS"/>
</dbReference>
<evidence type="ECO:0008006" key="6">
    <source>
        <dbReference type="Google" id="ProtNLM"/>
    </source>
</evidence>
<dbReference type="SUPFAM" id="SSF50978">
    <property type="entry name" value="WD40 repeat-like"/>
    <property type="match status" value="1"/>
</dbReference>
<dbReference type="SMART" id="SM00320">
    <property type="entry name" value="WD40"/>
    <property type="match status" value="6"/>
</dbReference>
<evidence type="ECO:0000313" key="4">
    <source>
        <dbReference type="EMBL" id="CAE6436413.1"/>
    </source>
</evidence>
<dbReference type="PROSITE" id="PS50082">
    <property type="entry name" value="WD_REPEATS_2"/>
    <property type="match status" value="5"/>
</dbReference>
<dbReference type="Pfam" id="PF00400">
    <property type="entry name" value="WD40"/>
    <property type="match status" value="6"/>
</dbReference>
<dbReference type="InterPro" id="IPR001680">
    <property type="entry name" value="WD40_rpt"/>
</dbReference>
<dbReference type="InterPro" id="IPR036322">
    <property type="entry name" value="WD40_repeat_dom_sf"/>
</dbReference>
<evidence type="ECO:0000256" key="3">
    <source>
        <dbReference type="PROSITE-ProRule" id="PRU00221"/>
    </source>
</evidence>
<dbReference type="GO" id="GO:1990234">
    <property type="term" value="C:transferase complex"/>
    <property type="evidence" value="ECO:0007669"/>
    <property type="project" value="UniProtKB-ARBA"/>
</dbReference>
<dbReference type="EMBL" id="CAJMWV010001405">
    <property type="protein sequence ID" value="CAE6436413.1"/>
    <property type="molecule type" value="Genomic_DNA"/>
</dbReference>
<feature type="repeat" description="WD" evidence="3">
    <location>
        <begin position="236"/>
        <end position="263"/>
    </location>
</feature>
<evidence type="ECO:0000256" key="1">
    <source>
        <dbReference type="ARBA" id="ARBA00022574"/>
    </source>
</evidence>
<dbReference type="Proteomes" id="UP000663831">
    <property type="component" value="Unassembled WGS sequence"/>
</dbReference>
<comment type="caution">
    <text evidence="4">The sequence shown here is derived from an EMBL/GenBank/DDBJ whole genome shotgun (WGS) entry which is preliminary data.</text>
</comment>
<dbReference type="PROSITE" id="PS50294">
    <property type="entry name" value="WD_REPEATS_REGION"/>
    <property type="match status" value="5"/>
</dbReference>
<organism evidence="4 5">
    <name type="scientific">Rhizoctonia solani</name>
    <dbReference type="NCBI Taxonomy" id="456999"/>
    <lineage>
        <taxon>Eukaryota</taxon>
        <taxon>Fungi</taxon>
        <taxon>Dikarya</taxon>
        <taxon>Basidiomycota</taxon>
        <taxon>Agaricomycotina</taxon>
        <taxon>Agaricomycetes</taxon>
        <taxon>Cantharellales</taxon>
        <taxon>Ceratobasidiaceae</taxon>
        <taxon>Rhizoctonia</taxon>
    </lineage>
</organism>
<dbReference type="PANTHER" id="PTHR22847">
    <property type="entry name" value="WD40 REPEAT PROTEIN"/>
    <property type="match status" value="1"/>
</dbReference>
<keyword evidence="2" id="KW-0677">Repeat</keyword>
<dbReference type="Gene3D" id="2.130.10.10">
    <property type="entry name" value="YVTN repeat-like/Quinoprotein amine dehydrogenase"/>
    <property type="match status" value="2"/>
</dbReference>
<protein>
    <recommendedName>
        <fullName evidence="6">Vegetative incompatibility protein HET-E-1 [Podospora anserina]</fullName>
    </recommendedName>
</protein>
<gene>
    <name evidence="4" type="ORF">RDB_LOCUS49080</name>
</gene>
<dbReference type="InterPro" id="IPR020472">
    <property type="entry name" value="WD40_PAC1"/>
</dbReference>
<sequence>MASPHNHRESPIVHEGHKDAIYSVAFSPDDRSVASGSYDKTVRMWDAHEPSPINEPLAGHSHWVYSVSYSPRGSILASGSGDKTIRLWDTSTGRQLGEPLRGDYRFSSIAFSPDANFIVSGSGISLSRSVSAANNVRMWDVQKMAPASEPFLGHTNGVSSVGFSPDGTRVVSGSYDETVRIWDVERGTTIIGPLDHIGWVRSVAFSPDGSQVVSGSHNSTIQLWDSRSGRMTGSPYEGHTWDIYGVAFSPDGNYIASGSRDHTSIPVGCIPLHSRPVANILHLVPMIERL</sequence>